<dbReference type="EMBL" id="AZBU02000003">
    <property type="protein sequence ID" value="TKR87070.1"/>
    <property type="molecule type" value="Genomic_DNA"/>
</dbReference>
<keyword evidence="1" id="KW-0812">Transmembrane</keyword>
<sequence length="111" mass="11936">MSVATKRLGPHNVSSLVPAAAVIPALKMYLTIVVKKLVVGSLRCIGLVFLTGCGLRVRKNMVGIHERLAGLVNLRLDDDLQQELVDCQQAGNTEIPIKTAILGKPTHEDSP</sequence>
<keyword evidence="1" id="KW-0472">Membrane</keyword>
<evidence type="ECO:0000256" key="1">
    <source>
        <dbReference type="SAM" id="Phobius"/>
    </source>
</evidence>
<keyword evidence="1" id="KW-1133">Transmembrane helix</keyword>
<feature type="transmembrane region" description="Helical" evidence="1">
    <location>
        <begin position="38"/>
        <end position="57"/>
    </location>
</feature>
<dbReference type="Proteomes" id="UP000298663">
    <property type="component" value="Unassembled WGS sequence"/>
</dbReference>
<evidence type="ECO:0000313" key="2">
    <source>
        <dbReference type="EMBL" id="TKR87070.1"/>
    </source>
</evidence>
<comment type="caution">
    <text evidence="2">The sequence shown here is derived from an EMBL/GenBank/DDBJ whole genome shotgun (WGS) entry which is preliminary data.</text>
</comment>
<gene>
    <name evidence="2" type="ORF">L596_011536</name>
</gene>
<name>A0A4U5NV00_STECR</name>
<keyword evidence="3" id="KW-1185">Reference proteome</keyword>
<reference evidence="2 3" key="1">
    <citation type="journal article" date="2015" name="Genome Biol.">
        <title>Comparative genomics of Steinernema reveals deeply conserved gene regulatory networks.</title>
        <authorList>
            <person name="Dillman A.R."/>
            <person name="Macchietto M."/>
            <person name="Porter C.F."/>
            <person name="Rogers A."/>
            <person name="Williams B."/>
            <person name="Antoshechkin I."/>
            <person name="Lee M.M."/>
            <person name="Goodwin Z."/>
            <person name="Lu X."/>
            <person name="Lewis E.E."/>
            <person name="Goodrich-Blair H."/>
            <person name="Stock S.P."/>
            <person name="Adams B.J."/>
            <person name="Sternberg P.W."/>
            <person name="Mortazavi A."/>
        </authorList>
    </citation>
    <scope>NUCLEOTIDE SEQUENCE [LARGE SCALE GENOMIC DNA]</scope>
    <source>
        <strain evidence="2 3">ALL</strain>
    </source>
</reference>
<proteinExistence type="predicted"/>
<evidence type="ECO:0000313" key="3">
    <source>
        <dbReference type="Proteomes" id="UP000298663"/>
    </source>
</evidence>
<organism evidence="2 3">
    <name type="scientific">Steinernema carpocapsae</name>
    <name type="common">Entomopathogenic nematode</name>
    <dbReference type="NCBI Taxonomy" id="34508"/>
    <lineage>
        <taxon>Eukaryota</taxon>
        <taxon>Metazoa</taxon>
        <taxon>Ecdysozoa</taxon>
        <taxon>Nematoda</taxon>
        <taxon>Chromadorea</taxon>
        <taxon>Rhabditida</taxon>
        <taxon>Tylenchina</taxon>
        <taxon>Panagrolaimomorpha</taxon>
        <taxon>Strongyloidoidea</taxon>
        <taxon>Steinernematidae</taxon>
        <taxon>Steinernema</taxon>
    </lineage>
</organism>
<dbReference type="OrthoDB" id="5805194at2759"/>
<feature type="transmembrane region" description="Helical" evidence="1">
    <location>
        <begin position="12"/>
        <end position="32"/>
    </location>
</feature>
<protein>
    <submittedName>
        <fullName evidence="2">Uncharacterized protein</fullName>
    </submittedName>
</protein>
<dbReference type="AlphaFoldDB" id="A0A4U5NV00"/>
<reference evidence="2 3" key="2">
    <citation type="journal article" date="2019" name="G3 (Bethesda)">
        <title>Hybrid Assembly of the Genome of the Entomopathogenic Nematode Steinernema carpocapsae Identifies the X-Chromosome.</title>
        <authorList>
            <person name="Serra L."/>
            <person name="Macchietto M."/>
            <person name="Macias-Munoz A."/>
            <person name="McGill C.J."/>
            <person name="Rodriguez I.M."/>
            <person name="Rodriguez B."/>
            <person name="Murad R."/>
            <person name="Mortazavi A."/>
        </authorList>
    </citation>
    <scope>NUCLEOTIDE SEQUENCE [LARGE SCALE GENOMIC DNA]</scope>
    <source>
        <strain evidence="2 3">ALL</strain>
    </source>
</reference>
<accession>A0A4U5NV00</accession>